<dbReference type="EMBL" id="JABUXR010000002">
    <property type="protein sequence ID" value="MBD8084926.1"/>
    <property type="molecule type" value="Genomic_DNA"/>
</dbReference>
<evidence type="ECO:0000313" key="2">
    <source>
        <dbReference type="Proteomes" id="UP000645007"/>
    </source>
</evidence>
<name>A0ABR8ZJL7_9LACO</name>
<sequence>MKLTEKQKNCPYCHFHDGAGFASKAIIDDGFRTEVKLVYELGEWYLYERTYENEIESEEPAIACPMCRRPLNEEDN</sequence>
<accession>A0ABR8ZJL7</accession>
<reference evidence="1 2" key="1">
    <citation type="submission" date="2020-06" db="EMBL/GenBank/DDBJ databases">
        <title>Limosilactobacillus sp. nov.</title>
        <authorList>
            <person name="Ksiezarek M."/>
            <person name="Goncalves Ribeiro T."/>
            <person name="Rocha J."/>
            <person name="Grosso F."/>
            <person name="Peixe L."/>
        </authorList>
    </citation>
    <scope>NUCLEOTIDE SEQUENCE [LARGE SCALE GENOMIC DNA]</scope>
    <source>
        <strain evidence="2">c9Ua_26_M</strain>
    </source>
</reference>
<dbReference type="Proteomes" id="UP000645007">
    <property type="component" value="Unassembled WGS sequence"/>
</dbReference>
<evidence type="ECO:0000313" key="1">
    <source>
        <dbReference type="EMBL" id="MBD8084926.1"/>
    </source>
</evidence>
<protein>
    <submittedName>
        <fullName evidence="1">Uncharacterized protein</fullName>
    </submittedName>
</protein>
<organism evidence="1 2">
    <name type="scientific">Limosilactobacillus urinaemulieris</name>
    <dbReference type="NCBI Taxonomy" id="2742600"/>
    <lineage>
        <taxon>Bacteria</taxon>
        <taxon>Bacillati</taxon>
        <taxon>Bacillota</taxon>
        <taxon>Bacilli</taxon>
        <taxon>Lactobacillales</taxon>
        <taxon>Lactobacillaceae</taxon>
        <taxon>Limosilactobacillus</taxon>
    </lineage>
</organism>
<comment type="caution">
    <text evidence="1">The sequence shown here is derived from an EMBL/GenBank/DDBJ whole genome shotgun (WGS) entry which is preliminary data.</text>
</comment>
<dbReference type="RefSeq" id="WP_191910753.1">
    <property type="nucleotide sequence ID" value="NZ_JABUXR010000002.1"/>
</dbReference>
<gene>
    <name evidence="1" type="ORF">HUK45_01380</name>
</gene>
<proteinExistence type="predicted"/>
<keyword evidence="2" id="KW-1185">Reference proteome</keyword>